<evidence type="ECO:0000313" key="3">
    <source>
        <dbReference type="Proteomes" id="UP000053660"/>
    </source>
</evidence>
<dbReference type="Pfam" id="PF01683">
    <property type="entry name" value="EB"/>
    <property type="match status" value="1"/>
</dbReference>
<gene>
    <name evidence="2" type="ORF">OESDEN_04888</name>
</gene>
<dbReference type="OrthoDB" id="504708at2759"/>
<dbReference type="Pfam" id="PF14625">
    <property type="entry name" value="Lustrin_cystein"/>
    <property type="match status" value="7"/>
</dbReference>
<keyword evidence="3" id="KW-1185">Reference proteome</keyword>
<dbReference type="InterPro" id="IPR053014">
    <property type="entry name" value="Cuticle_assoc_divergent"/>
</dbReference>
<dbReference type="InterPro" id="IPR006149">
    <property type="entry name" value="EB_dom"/>
</dbReference>
<reference evidence="2 3" key="1">
    <citation type="submission" date="2014-03" db="EMBL/GenBank/DDBJ databases">
        <title>Draft genome of the hookworm Oesophagostomum dentatum.</title>
        <authorList>
            <person name="Mitreva M."/>
        </authorList>
    </citation>
    <scope>NUCLEOTIDE SEQUENCE [LARGE SCALE GENOMIC DNA]</scope>
    <source>
        <strain evidence="2 3">OD-Hann</strain>
    </source>
</reference>
<evidence type="ECO:0000313" key="2">
    <source>
        <dbReference type="EMBL" id="KHJ95171.1"/>
    </source>
</evidence>
<sequence>MPIQCNEALSNSCPSGYSCTFNALVNSHVCCGASDYGVCPEGEKAFVSTSDMSPRECVINVDASCPANYLCRFSMHKNKYFCCASVSGKTCPMGKFLHRDSQSSLPTRCTMGRAEQCPDGYSCQSYLPNAAQGFCCTNSSVCPDDEEFVIDEHSQLPRACTMGSFVGCPNGFACRSLTSAVEGFCCRDGLSVSTPTSDGCPPGNYVFMKDNEVAVCDPFNPPNAPCPDGFTCQWSLANQKYQCCGSNPAPPPSRSRCGPEQVMHGGLCHNKAELGKACIVAQQCPAQSSCAQGICECNAPFANLNGKCVSASARSKIVQIKVCPNGRIPYLLNGEPQRCTKQRCPRGYECTYRDQDYVCCSSAGKAGRRVSPPTAAGKDDHCAHGNPLIYPSTRMPVICVPGKKGCPPGYACKKSASSDQYICCSARFQMSAFPDKVRDGCVDVAPP</sequence>
<dbReference type="PANTHER" id="PTHR46339:SF3">
    <property type="entry name" value="PROTEIN CBG06944"/>
    <property type="match status" value="1"/>
</dbReference>
<dbReference type="PANTHER" id="PTHR46339">
    <property type="entry name" value="PROTEIN CBG15282-RELATED"/>
    <property type="match status" value="1"/>
</dbReference>
<dbReference type="EMBL" id="KN550055">
    <property type="protein sequence ID" value="KHJ95171.1"/>
    <property type="molecule type" value="Genomic_DNA"/>
</dbReference>
<proteinExistence type="predicted"/>
<dbReference type="SMART" id="SM00289">
    <property type="entry name" value="WR1"/>
    <property type="match status" value="8"/>
</dbReference>
<organism evidence="2 3">
    <name type="scientific">Oesophagostomum dentatum</name>
    <name type="common">Nodular worm</name>
    <dbReference type="NCBI Taxonomy" id="61180"/>
    <lineage>
        <taxon>Eukaryota</taxon>
        <taxon>Metazoa</taxon>
        <taxon>Ecdysozoa</taxon>
        <taxon>Nematoda</taxon>
        <taxon>Chromadorea</taxon>
        <taxon>Rhabditida</taxon>
        <taxon>Rhabditina</taxon>
        <taxon>Rhabditomorpha</taxon>
        <taxon>Strongyloidea</taxon>
        <taxon>Strongylidae</taxon>
        <taxon>Oesophagostomum</taxon>
    </lineage>
</organism>
<dbReference type="AlphaFoldDB" id="A0A0B1TGH4"/>
<accession>A0A0B1TGH4</accession>
<dbReference type="Proteomes" id="UP000053660">
    <property type="component" value="Unassembled WGS sequence"/>
</dbReference>
<dbReference type="InterPro" id="IPR028150">
    <property type="entry name" value="Lustrin_cystein"/>
</dbReference>
<evidence type="ECO:0000259" key="1">
    <source>
        <dbReference type="Pfam" id="PF01683"/>
    </source>
</evidence>
<name>A0A0B1TGH4_OESDE</name>
<feature type="domain" description="EB" evidence="1">
    <location>
        <begin position="257"/>
        <end position="308"/>
    </location>
</feature>
<dbReference type="InterPro" id="IPR006150">
    <property type="entry name" value="Cys_repeat_1"/>
</dbReference>
<protein>
    <submittedName>
        <fullName evidence="2">EB module</fullName>
    </submittedName>
</protein>